<evidence type="ECO:0000256" key="2">
    <source>
        <dbReference type="SAM" id="Phobius"/>
    </source>
</evidence>
<keyword evidence="2" id="KW-0812">Transmembrane</keyword>
<feature type="transmembrane region" description="Helical" evidence="2">
    <location>
        <begin position="251"/>
        <end position="270"/>
    </location>
</feature>
<gene>
    <name evidence="3" type="ORF">Fcan01_04313</name>
</gene>
<sequence length="439" mass="49436">MDKKPSAPRAPSLFKAKTKSALANLTHQQAQEQQSPSSTAATVSSFQAKIQSQQEKATMINAEAQKLSQRQKDVSDRIKNKNQQPSLSQTNNEQTTTTTQKSGSSQHLQTTPSNTLILPSSQDEKELGRGSSSSSTGKAFVLLSLADAQNASSGKDLLPIYQARLVQVQVALIICTLILAALAAFVQYIYFVLPWYLAARVHIAHAVLMPTGSEAIYQFWIIFVVGLILLFVGNALVQYPRTVMWKILGEWRWLFPFALCFYLISTVLYYSTQTELISEAVTKIMEDDFKSGKTEPLQLMQLYHVCCGLTGPDDWTLYAYNETHSNAWHGNLCNKTNRMQADFGNPDDNVASCLVPSSCWFLPNEFPDFRNARMVRQTGCVNWEVRFTTSIVFAWIGILAVYVSAYVITFSYLFFIILIAFRNNIILKPEFKYEQCLHY</sequence>
<keyword evidence="4" id="KW-1185">Reference proteome</keyword>
<dbReference type="Proteomes" id="UP000198287">
    <property type="component" value="Unassembled WGS sequence"/>
</dbReference>
<name>A0A226EQA3_FOLCA</name>
<evidence type="ECO:0000313" key="3">
    <source>
        <dbReference type="EMBL" id="OXA59001.1"/>
    </source>
</evidence>
<evidence type="ECO:0000256" key="1">
    <source>
        <dbReference type="SAM" id="MobiDB-lite"/>
    </source>
</evidence>
<keyword evidence="2" id="KW-0472">Membrane</keyword>
<comment type="caution">
    <text evidence="3">The sequence shown here is derived from an EMBL/GenBank/DDBJ whole genome shotgun (WGS) entry which is preliminary data.</text>
</comment>
<keyword evidence="2" id="KW-1133">Transmembrane helix</keyword>
<accession>A0A226EQA3</accession>
<feature type="region of interest" description="Disordered" evidence="1">
    <location>
        <begin position="25"/>
        <end position="133"/>
    </location>
</feature>
<feature type="compositionally biased region" description="Basic and acidic residues" evidence="1">
    <location>
        <begin position="70"/>
        <end position="79"/>
    </location>
</feature>
<feature type="compositionally biased region" description="Low complexity" evidence="1">
    <location>
        <begin position="88"/>
        <end position="106"/>
    </location>
</feature>
<protein>
    <submittedName>
        <fullName evidence="3">Siderophore iron transporter ARN2</fullName>
    </submittedName>
</protein>
<feature type="transmembrane region" description="Helical" evidence="2">
    <location>
        <begin position="170"/>
        <end position="197"/>
    </location>
</feature>
<feature type="transmembrane region" description="Helical" evidence="2">
    <location>
        <begin position="392"/>
        <end position="421"/>
    </location>
</feature>
<dbReference type="EMBL" id="LNIX01000002">
    <property type="protein sequence ID" value="OXA59001.1"/>
    <property type="molecule type" value="Genomic_DNA"/>
</dbReference>
<proteinExistence type="predicted"/>
<reference evidence="3 4" key="1">
    <citation type="submission" date="2015-12" db="EMBL/GenBank/DDBJ databases">
        <title>The genome of Folsomia candida.</title>
        <authorList>
            <person name="Faddeeva A."/>
            <person name="Derks M.F."/>
            <person name="Anvar Y."/>
            <person name="Smit S."/>
            <person name="Van Straalen N."/>
            <person name="Roelofs D."/>
        </authorList>
    </citation>
    <scope>NUCLEOTIDE SEQUENCE [LARGE SCALE GENOMIC DNA]</scope>
    <source>
        <strain evidence="3 4">VU population</strain>
        <tissue evidence="3">Whole body</tissue>
    </source>
</reference>
<evidence type="ECO:0000313" key="4">
    <source>
        <dbReference type="Proteomes" id="UP000198287"/>
    </source>
</evidence>
<organism evidence="3 4">
    <name type="scientific">Folsomia candida</name>
    <name type="common">Springtail</name>
    <dbReference type="NCBI Taxonomy" id="158441"/>
    <lineage>
        <taxon>Eukaryota</taxon>
        <taxon>Metazoa</taxon>
        <taxon>Ecdysozoa</taxon>
        <taxon>Arthropoda</taxon>
        <taxon>Hexapoda</taxon>
        <taxon>Collembola</taxon>
        <taxon>Entomobryomorpha</taxon>
        <taxon>Isotomoidea</taxon>
        <taxon>Isotomidae</taxon>
        <taxon>Proisotominae</taxon>
        <taxon>Folsomia</taxon>
    </lineage>
</organism>
<feature type="transmembrane region" description="Helical" evidence="2">
    <location>
        <begin position="217"/>
        <end position="239"/>
    </location>
</feature>
<feature type="compositionally biased region" description="Polar residues" evidence="1">
    <location>
        <begin position="107"/>
        <end position="121"/>
    </location>
</feature>
<feature type="compositionally biased region" description="Polar residues" evidence="1">
    <location>
        <begin position="25"/>
        <end position="56"/>
    </location>
</feature>
<dbReference type="AlphaFoldDB" id="A0A226EQA3"/>